<reference evidence="2" key="1">
    <citation type="submission" date="2020-10" db="EMBL/GenBank/DDBJ databases">
        <authorList>
            <person name="Kikuchi T."/>
        </authorList>
    </citation>
    <scope>NUCLEOTIDE SEQUENCE</scope>
    <source>
        <strain evidence="2">NKZ352</strain>
    </source>
</reference>
<dbReference type="EMBL" id="CAJGYM010000049">
    <property type="protein sequence ID" value="CAD6194963.1"/>
    <property type="molecule type" value="Genomic_DNA"/>
</dbReference>
<gene>
    <name evidence="2" type="ORF">CAUJ_LOCUS10882</name>
</gene>
<evidence type="ECO:0000313" key="3">
    <source>
        <dbReference type="Proteomes" id="UP000835052"/>
    </source>
</evidence>
<organism evidence="2 3">
    <name type="scientific">Caenorhabditis auriculariae</name>
    <dbReference type="NCBI Taxonomy" id="2777116"/>
    <lineage>
        <taxon>Eukaryota</taxon>
        <taxon>Metazoa</taxon>
        <taxon>Ecdysozoa</taxon>
        <taxon>Nematoda</taxon>
        <taxon>Chromadorea</taxon>
        <taxon>Rhabditida</taxon>
        <taxon>Rhabditina</taxon>
        <taxon>Rhabditomorpha</taxon>
        <taxon>Rhabditoidea</taxon>
        <taxon>Rhabditidae</taxon>
        <taxon>Peloderinae</taxon>
        <taxon>Caenorhabditis</taxon>
    </lineage>
</organism>
<feature type="chain" id="PRO_5035879783" description="Transthyretin-like family protein" evidence="1">
    <location>
        <begin position="19"/>
        <end position="112"/>
    </location>
</feature>
<proteinExistence type="predicted"/>
<feature type="signal peptide" evidence="1">
    <location>
        <begin position="1"/>
        <end position="18"/>
    </location>
</feature>
<sequence>MKKVLIVLIFLIISSISTKFTVDVSFECHLFAKFQVDAYLMEKDSGDNFWLRFIDDDDELDYASKMKRRHASVELEGEESEFGFTEPYIFYRHNCTKDGSVTEKSLFPGKSL</sequence>
<comment type="caution">
    <text evidence="2">The sequence shown here is derived from an EMBL/GenBank/DDBJ whole genome shotgun (WGS) entry which is preliminary data.</text>
</comment>
<accession>A0A8S1HER7</accession>
<name>A0A8S1HER7_9PELO</name>
<evidence type="ECO:0008006" key="4">
    <source>
        <dbReference type="Google" id="ProtNLM"/>
    </source>
</evidence>
<keyword evidence="1" id="KW-0732">Signal</keyword>
<keyword evidence="3" id="KW-1185">Reference proteome</keyword>
<protein>
    <recommendedName>
        <fullName evidence="4">Transthyretin-like family protein</fullName>
    </recommendedName>
</protein>
<dbReference type="Proteomes" id="UP000835052">
    <property type="component" value="Unassembled WGS sequence"/>
</dbReference>
<dbReference type="AlphaFoldDB" id="A0A8S1HER7"/>
<evidence type="ECO:0000256" key="1">
    <source>
        <dbReference type="SAM" id="SignalP"/>
    </source>
</evidence>
<evidence type="ECO:0000313" key="2">
    <source>
        <dbReference type="EMBL" id="CAD6194963.1"/>
    </source>
</evidence>